<dbReference type="CDD" id="cd00190">
    <property type="entry name" value="Tryp_SPc"/>
    <property type="match status" value="1"/>
</dbReference>
<evidence type="ECO:0000256" key="10">
    <source>
        <dbReference type="SAM" id="SignalP"/>
    </source>
</evidence>
<dbReference type="InterPro" id="IPR018114">
    <property type="entry name" value="TRYPSIN_HIS"/>
</dbReference>
<accession>A0A0A1WG28</accession>
<reference evidence="13" key="2">
    <citation type="journal article" date="2015" name="Gigascience">
        <title>Reconstructing a comprehensive transcriptome assembly of a white-pupal translocated strain of the pest fruit fly Bactrocera cucurbitae.</title>
        <authorList>
            <person name="Sim S.B."/>
            <person name="Calla B."/>
            <person name="Hall B."/>
            <person name="DeRego T."/>
            <person name="Geib S.M."/>
        </authorList>
    </citation>
    <scope>NUCLEOTIDE SEQUENCE</scope>
</reference>
<evidence type="ECO:0000256" key="5">
    <source>
        <dbReference type="ARBA" id="ARBA00022837"/>
    </source>
</evidence>
<dbReference type="InterPro" id="IPR022700">
    <property type="entry name" value="CLIP"/>
</dbReference>
<evidence type="ECO:0000259" key="11">
    <source>
        <dbReference type="PROSITE" id="PS50240"/>
    </source>
</evidence>
<sequence length="582" mass="64797">MKFILLCVLGLIVSTKGDQCKTPNDEDGECVNIQTCKSLMNISGKPFKTDWDKFIMRAHGDACQHTENKEDVCCPISEIMKPQTTTMKPETTTMKIYIPTNQEGCTVDRCVSIYNCSVLLQIAMNPNITVEDRQYLRDRQCKNYADKYSVCCPEPELPPEHLECVAPKGAPGICMAPEDCIPISIIHRKERQTQEDIKFLLDSACPTQDELYCCPTVVSTETEAPTTTTTAAPIVETCETPNGANGTCISVIHCEPLMRILQKTDFFANDAQYLNASFCGDAANFPKVCCPETPAVEEFSLPQPPYCGTVSTAQAEFDSGSITYEEEYPWTAMLLYKNKRKEKSHIYCGGTLIHERFVLTAAHCLHEQEPEWNLTSVRLGVWATNAMEDCLNQASNDQLDCESKHIDMVVSKIIKHPEHESLYNDLALLQLNAAVRATRYITPICLPLETRQFSTSFDDDDNTAMQISGWGAHMFVKIAEAKMKSITYISNMDECKKLYSNGVAGDLTAEHVCVKGKGTDDGKVLDSGGALMAVVNVGRMQSYFLVGVEAISYEVPPEEGYPFIFTRVSPYLDWIKSEISGI</sequence>
<dbReference type="InterPro" id="IPR043504">
    <property type="entry name" value="Peptidase_S1_PA_chymotrypsin"/>
</dbReference>
<keyword evidence="5" id="KW-0106">Calcium</keyword>
<dbReference type="PROSITE" id="PS51888">
    <property type="entry name" value="CLIP"/>
    <property type="match status" value="3"/>
</dbReference>
<dbReference type="InterPro" id="IPR001254">
    <property type="entry name" value="Trypsin_dom"/>
</dbReference>
<keyword evidence="7" id="KW-1015">Disulfide bond</keyword>
<dbReference type="FunFam" id="2.40.10.10:FF:000028">
    <property type="entry name" value="Serine protease easter"/>
    <property type="match status" value="1"/>
</dbReference>
<feature type="domain" description="Clip" evidence="12">
    <location>
        <begin position="99"/>
        <end position="152"/>
    </location>
</feature>
<evidence type="ECO:0000256" key="1">
    <source>
        <dbReference type="ARBA" id="ARBA00022670"/>
    </source>
</evidence>
<evidence type="ECO:0000259" key="12">
    <source>
        <dbReference type="PROSITE" id="PS51888"/>
    </source>
</evidence>
<evidence type="ECO:0000256" key="2">
    <source>
        <dbReference type="ARBA" id="ARBA00022729"/>
    </source>
</evidence>
<dbReference type="PROSITE" id="PS50240">
    <property type="entry name" value="TRYPSIN_DOM"/>
    <property type="match status" value="1"/>
</dbReference>
<feature type="domain" description="Clip" evidence="12">
    <location>
        <begin position="237"/>
        <end position="290"/>
    </location>
</feature>
<evidence type="ECO:0000256" key="7">
    <source>
        <dbReference type="ARBA" id="ARBA00023157"/>
    </source>
</evidence>
<feature type="signal peptide" evidence="10">
    <location>
        <begin position="1"/>
        <end position="17"/>
    </location>
</feature>
<dbReference type="InterPro" id="IPR001314">
    <property type="entry name" value="Peptidase_S1A"/>
</dbReference>
<feature type="domain" description="Clip" evidence="12">
    <location>
        <begin position="19"/>
        <end position="74"/>
    </location>
</feature>
<dbReference type="PRINTS" id="PR00722">
    <property type="entry name" value="CHYMOTRYPSIN"/>
</dbReference>
<comment type="similarity">
    <text evidence="9">Belongs to the peptidase S1 family. CLIP subfamily.</text>
</comment>
<dbReference type="InterPro" id="IPR051487">
    <property type="entry name" value="Ser/Thr_Proteases_Immune/Dev"/>
</dbReference>
<feature type="chain" id="PRO_5001993779" evidence="10">
    <location>
        <begin position="18"/>
        <end position="582"/>
    </location>
</feature>
<dbReference type="Gene3D" id="2.40.10.10">
    <property type="entry name" value="Trypsin-like serine proteases"/>
    <property type="match status" value="2"/>
</dbReference>
<dbReference type="Pfam" id="PF12032">
    <property type="entry name" value="CLIP"/>
    <property type="match status" value="4"/>
</dbReference>
<evidence type="ECO:0000256" key="3">
    <source>
        <dbReference type="ARBA" id="ARBA00022801"/>
    </source>
</evidence>
<dbReference type="EMBL" id="GBXI01016636">
    <property type="protein sequence ID" value="JAC97655.1"/>
    <property type="molecule type" value="Transcribed_RNA"/>
</dbReference>
<protein>
    <submittedName>
        <fullName evidence="13">Serine protease easter</fullName>
    </submittedName>
</protein>
<evidence type="ECO:0000313" key="13">
    <source>
        <dbReference type="EMBL" id="JAC97655.1"/>
    </source>
</evidence>
<dbReference type="InterPro" id="IPR009003">
    <property type="entry name" value="Peptidase_S1_PA"/>
</dbReference>
<name>A0A0A1WG28_ZEUCU</name>
<evidence type="ECO:0000256" key="9">
    <source>
        <dbReference type="ARBA" id="ARBA00024195"/>
    </source>
</evidence>
<proteinExistence type="inferred from homology"/>
<keyword evidence="3" id="KW-0378">Hydrolase</keyword>
<feature type="domain" description="Peptidase S1" evidence="11">
    <location>
        <begin position="317"/>
        <end position="580"/>
    </location>
</feature>
<dbReference type="PANTHER" id="PTHR24256">
    <property type="entry name" value="TRYPTASE-RELATED"/>
    <property type="match status" value="1"/>
</dbReference>
<evidence type="ECO:0000256" key="6">
    <source>
        <dbReference type="ARBA" id="ARBA00023145"/>
    </source>
</evidence>
<dbReference type="GO" id="GO:0004252">
    <property type="term" value="F:serine-type endopeptidase activity"/>
    <property type="evidence" value="ECO:0007669"/>
    <property type="project" value="InterPro"/>
</dbReference>
<dbReference type="SMART" id="SM00680">
    <property type="entry name" value="CLIP"/>
    <property type="match status" value="4"/>
</dbReference>
<keyword evidence="1 13" id="KW-0645">Protease</keyword>
<keyword evidence="6" id="KW-0865">Zymogen</keyword>
<reference evidence="13" key="1">
    <citation type="submission" date="2014-11" db="EMBL/GenBank/DDBJ databases">
        <authorList>
            <person name="Geib S."/>
        </authorList>
    </citation>
    <scope>NUCLEOTIDE SEQUENCE</scope>
</reference>
<dbReference type="Pfam" id="PF00089">
    <property type="entry name" value="Trypsin"/>
    <property type="match status" value="1"/>
</dbReference>
<dbReference type="SMART" id="SM00020">
    <property type="entry name" value="Tryp_SPc"/>
    <property type="match status" value="1"/>
</dbReference>
<dbReference type="PROSITE" id="PS00134">
    <property type="entry name" value="TRYPSIN_HIS"/>
    <property type="match status" value="1"/>
</dbReference>
<keyword evidence="8" id="KW-0325">Glycoprotein</keyword>
<keyword evidence="4" id="KW-0720">Serine protease</keyword>
<evidence type="ECO:0000256" key="8">
    <source>
        <dbReference type="ARBA" id="ARBA00023180"/>
    </source>
</evidence>
<dbReference type="Gene3D" id="3.30.1640.30">
    <property type="match status" value="4"/>
</dbReference>
<dbReference type="SUPFAM" id="SSF50494">
    <property type="entry name" value="Trypsin-like serine proteases"/>
    <property type="match status" value="1"/>
</dbReference>
<evidence type="ECO:0000256" key="4">
    <source>
        <dbReference type="ARBA" id="ARBA00022825"/>
    </source>
</evidence>
<dbReference type="GO" id="GO:0006508">
    <property type="term" value="P:proteolysis"/>
    <property type="evidence" value="ECO:0007669"/>
    <property type="project" value="UniProtKB-KW"/>
</dbReference>
<keyword evidence="2 10" id="KW-0732">Signal</keyword>
<dbReference type="InterPro" id="IPR038565">
    <property type="entry name" value="CLIP_sf"/>
</dbReference>
<gene>
    <name evidence="13" type="primary">ea_35</name>
    <name evidence="13" type="ORF">g.43866</name>
</gene>
<dbReference type="AlphaFoldDB" id="A0A0A1WG28"/>
<organism evidence="13">
    <name type="scientific">Zeugodacus cucurbitae</name>
    <name type="common">Melon fruit fly</name>
    <name type="synonym">Bactrocera cucurbitae</name>
    <dbReference type="NCBI Taxonomy" id="28588"/>
    <lineage>
        <taxon>Eukaryota</taxon>
        <taxon>Metazoa</taxon>
        <taxon>Ecdysozoa</taxon>
        <taxon>Arthropoda</taxon>
        <taxon>Hexapoda</taxon>
        <taxon>Insecta</taxon>
        <taxon>Pterygota</taxon>
        <taxon>Neoptera</taxon>
        <taxon>Endopterygota</taxon>
        <taxon>Diptera</taxon>
        <taxon>Brachycera</taxon>
        <taxon>Muscomorpha</taxon>
        <taxon>Tephritoidea</taxon>
        <taxon>Tephritidae</taxon>
        <taxon>Zeugodacus</taxon>
        <taxon>Zeugodacus</taxon>
    </lineage>
</organism>